<proteinExistence type="predicted"/>
<organism evidence="1 2">
    <name type="scientific">Arabidopsis suecica</name>
    <name type="common">Swedish thale-cress</name>
    <name type="synonym">Cardaminopsis suecica</name>
    <dbReference type="NCBI Taxonomy" id="45249"/>
    <lineage>
        <taxon>Eukaryota</taxon>
        <taxon>Viridiplantae</taxon>
        <taxon>Streptophyta</taxon>
        <taxon>Embryophyta</taxon>
        <taxon>Tracheophyta</taxon>
        <taxon>Spermatophyta</taxon>
        <taxon>Magnoliopsida</taxon>
        <taxon>eudicotyledons</taxon>
        <taxon>Gunneridae</taxon>
        <taxon>Pentapetalae</taxon>
        <taxon>rosids</taxon>
        <taxon>malvids</taxon>
        <taxon>Brassicales</taxon>
        <taxon>Brassicaceae</taxon>
        <taxon>Camelineae</taxon>
        <taxon>Arabidopsis</taxon>
    </lineage>
</organism>
<keyword evidence="2" id="KW-1185">Reference proteome</keyword>
<reference evidence="1 2" key="1">
    <citation type="submission" date="2020-12" db="EMBL/GenBank/DDBJ databases">
        <title>Concerted genomic and epigenomic changes stabilize Arabidopsis allopolyploids.</title>
        <authorList>
            <person name="Chen Z."/>
        </authorList>
    </citation>
    <scope>NUCLEOTIDE SEQUENCE [LARGE SCALE GENOMIC DNA]</scope>
    <source>
        <strain evidence="1">As9502</strain>
        <tissue evidence="1">Leaf</tissue>
    </source>
</reference>
<dbReference type="Proteomes" id="UP000694251">
    <property type="component" value="Chromosome 7"/>
</dbReference>
<gene>
    <name evidence="1" type="ORF">ISN44_As07g011340</name>
</gene>
<dbReference type="PANTHER" id="PTHR33116">
    <property type="entry name" value="REVERSE TRANSCRIPTASE ZINC-BINDING DOMAIN-CONTAINING PROTEIN-RELATED-RELATED"/>
    <property type="match status" value="1"/>
</dbReference>
<comment type="caution">
    <text evidence="1">The sequence shown here is derived from an EMBL/GenBank/DDBJ whole genome shotgun (WGS) entry which is preliminary data.</text>
</comment>
<evidence type="ECO:0000313" key="2">
    <source>
        <dbReference type="Proteomes" id="UP000694251"/>
    </source>
</evidence>
<evidence type="ECO:0000313" key="1">
    <source>
        <dbReference type="EMBL" id="KAG7588813.1"/>
    </source>
</evidence>
<protein>
    <submittedName>
        <fullName evidence="1">Uncharacterized protein</fullName>
    </submittedName>
</protein>
<dbReference type="OrthoDB" id="1732437at2759"/>
<dbReference type="PANTHER" id="PTHR33116:SF86">
    <property type="entry name" value="REVERSE TRANSCRIPTASE DOMAIN-CONTAINING PROTEIN"/>
    <property type="match status" value="1"/>
</dbReference>
<dbReference type="AlphaFoldDB" id="A0A8T2BSY3"/>
<name>A0A8T2BSY3_ARASU</name>
<dbReference type="EMBL" id="JAEFBJ010000007">
    <property type="protein sequence ID" value="KAG7588813.1"/>
    <property type="molecule type" value="Genomic_DNA"/>
</dbReference>
<accession>A0A8T2BSY3</accession>
<sequence>MSVLPRRHVKFNLNGSDVPVICLCGYSTGVHRFEESGNGISKSMLRMMYRLLKEPYPIYTLMPREDRDLWFKQFAQDSNWERDLTTEVRRMFDVEMAREFFHTRQKKLHLPIPTIGIVDEVEKGSQRTTSGQQASIPVENNLKDEYILSQVPLDDDGQPPKVPLEFMNQIFLEENSAEELVHIQHNPICITVIPNSSEPFKRKTTVSKFSRSGWKKRNKPTRRETRRLREKTRKWQSSCKTCCRVLGNQKVFVSIYNYVIFKCKIFIFQALIANIRKVEEIKATTGIKVATPSPAVSHLPFVDDSLFFYKANFGHTIGEDVQNEVKSVLGITKHGGMGSYLGLPESLGGSKRKNFSFVRDRLQSIINGWSAKFLSKGGKEVMIKSVATALPTYVICPVSDNLKQSHQTNKCNSQVLMKFKWSNKREHWIAWDKMCHSKANEGIGFRNVDDYNTALLAKQLWRLITVLNSFFAKVFKGSTIGSQIQ</sequence>